<dbReference type="GO" id="GO:0012505">
    <property type="term" value="C:endomembrane system"/>
    <property type="evidence" value="ECO:0007669"/>
    <property type="project" value="UniProtKB-SubCell"/>
</dbReference>
<gene>
    <name evidence="6" type="ORF">MNEG_13336</name>
</gene>
<evidence type="ECO:0000256" key="1">
    <source>
        <dbReference type="ARBA" id="ARBA00004127"/>
    </source>
</evidence>
<dbReference type="PANTHER" id="PTHR43826">
    <property type="entry name" value="GLUCOSE-6-PHOSPHATE EXCHANGER SLC37A4"/>
    <property type="match status" value="1"/>
</dbReference>
<keyword evidence="7" id="KW-1185">Reference proteome</keyword>
<dbReference type="Gene3D" id="1.20.1250.20">
    <property type="entry name" value="MFS general substrate transporter like domains"/>
    <property type="match status" value="1"/>
</dbReference>
<keyword evidence="3 5" id="KW-1133">Transmembrane helix</keyword>
<feature type="transmembrane region" description="Helical" evidence="5">
    <location>
        <begin position="21"/>
        <end position="41"/>
    </location>
</feature>
<protein>
    <submittedName>
        <fullName evidence="6">Hexose-phosphate transporter</fullName>
    </submittedName>
</protein>
<evidence type="ECO:0000256" key="4">
    <source>
        <dbReference type="ARBA" id="ARBA00023136"/>
    </source>
</evidence>
<evidence type="ECO:0000256" key="2">
    <source>
        <dbReference type="ARBA" id="ARBA00022692"/>
    </source>
</evidence>
<dbReference type="PANTHER" id="PTHR43826:SF3">
    <property type="entry name" value="GLUCOSE-6-PHOSPHATE EXCHANGER SLC37A4"/>
    <property type="match status" value="1"/>
</dbReference>
<comment type="subcellular location">
    <subcellularLocation>
        <location evidence="1">Endomembrane system</location>
        <topology evidence="1">Multi-pass membrane protein</topology>
    </subcellularLocation>
</comment>
<dbReference type="AlphaFoldDB" id="A0A0D2J407"/>
<dbReference type="GO" id="GO:0061513">
    <property type="term" value="F:glucose 6-phosphate:phosphate antiporter activity"/>
    <property type="evidence" value="ECO:0007669"/>
    <property type="project" value="TreeGrafter"/>
</dbReference>
<dbReference type="InterPro" id="IPR036259">
    <property type="entry name" value="MFS_trans_sf"/>
</dbReference>
<sequence length="83" mass="8385">MLIGLCGAEIVSKKSVGASQGILGLISYAGAAFAGIPLAFMQQRFGWDGYFGLLAGGCVAAVALLLPLINARSQAQIATEGAK</sequence>
<feature type="transmembrane region" description="Helical" evidence="5">
    <location>
        <begin position="47"/>
        <end position="69"/>
    </location>
</feature>
<dbReference type="SUPFAM" id="SSF103473">
    <property type="entry name" value="MFS general substrate transporter"/>
    <property type="match status" value="1"/>
</dbReference>
<proteinExistence type="predicted"/>
<evidence type="ECO:0000256" key="3">
    <source>
        <dbReference type="ARBA" id="ARBA00022989"/>
    </source>
</evidence>
<dbReference type="Proteomes" id="UP000054498">
    <property type="component" value="Unassembled WGS sequence"/>
</dbReference>
<dbReference type="InterPro" id="IPR051337">
    <property type="entry name" value="OPA_Antiporter"/>
</dbReference>
<keyword evidence="4 5" id="KW-0472">Membrane</keyword>
<evidence type="ECO:0000256" key="5">
    <source>
        <dbReference type="SAM" id="Phobius"/>
    </source>
</evidence>
<organism evidence="6 7">
    <name type="scientific">Monoraphidium neglectum</name>
    <dbReference type="NCBI Taxonomy" id="145388"/>
    <lineage>
        <taxon>Eukaryota</taxon>
        <taxon>Viridiplantae</taxon>
        <taxon>Chlorophyta</taxon>
        <taxon>core chlorophytes</taxon>
        <taxon>Chlorophyceae</taxon>
        <taxon>CS clade</taxon>
        <taxon>Sphaeropleales</taxon>
        <taxon>Selenastraceae</taxon>
        <taxon>Monoraphidium</taxon>
    </lineage>
</organism>
<dbReference type="OrthoDB" id="3639251at2759"/>
<dbReference type="GO" id="GO:0016020">
    <property type="term" value="C:membrane"/>
    <property type="evidence" value="ECO:0007669"/>
    <property type="project" value="UniProtKB-ARBA"/>
</dbReference>
<evidence type="ECO:0000313" key="7">
    <source>
        <dbReference type="Proteomes" id="UP000054498"/>
    </source>
</evidence>
<name>A0A0D2J407_9CHLO</name>
<keyword evidence="2 5" id="KW-0812">Transmembrane</keyword>
<dbReference type="STRING" id="145388.A0A0D2J407"/>
<dbReference type="RefSeq" id="XP_013893647.1">
    <property type="nucleotide sequence ID" value="XM_014038193.1"/>
</dbReference>
<accession>A0A0D2J407</accession>
<evidence type="ECO:0000313" key="6">
    <source>
        <dbReference type="EMBL" id="KIY94627.1"/>
    </source>
</evidence>
<dbReference type="GO" id="GO:0035435">
    <property type="term" value="P:phosphate ion transmembrane transport"/>
    <property type="evidence" value="ECO:0007669"/>
    <property type="project" value="TreeGrafter"/>
</dbReference>
<reference evidence="6 7" key="1">
    <citation type="journal article" date="2013" name="BMC Genomics">
        <title>Reconstruction of the lipid metabolism for the microalga Monoraphidium neglectum from its genome sequence reveals characteristics suitable for biofuel production.</title>
        <authorList>
            <person name="Bogen C."/>
            <person name="Al-Dilaimi A."/>
            <person name="Albersmeier A."/>
            <person name="Wichmann J."/>
            <person name="Grundmann M."/>
            <person name="Rupp O."/>
            <person name="Lauersen K.J."/>
            <person name="Blifernez-Klassen O."/>
            <person name="Kalinowski J."/>
            <person name="Goesmann A."/>
            <person name="Mussgnug J.H."/>
            <person name="Kruse O."/>
        </authorList>
    </citation>
    <scope>NUCLEOTIDE SEQUENCE [LARGE SCALE GENOMIC DNA]</scope>
    <source>
        <strain evidence="6 7">SAG 48.87</strain>
    </source>
</reference>
<dbReference type="GeneID" id="25730788"/>
<dbReference type="KEGG" id="mng:MNEG_13336"/>
<dbReference type="EMBL" id="KK103980">
    <property type="protein sequence ID" value="KIY94627.1"/>
    <property type="molecule type" value="Genomic_DNA"/>
</dbReference>